<dbReference type="PANTHER" id="PTHR24113">
    <property type="entry name" value="RAN GTPASE-ACTIVATING PROTEIN 1"/>
    <property type="match status" value="1"/>
</dbReference>
<protein>
    <submittedName>
        <fullName evidence="4">Uncharacterized protein</fullName>
    </submittedName>
</protein>
<dbReference type="PANTHER" id="PTHR24113:SF12">
    <property type="entry name" value="RAN GTPASE-ACTIVATING PROTEIN 1"/>
    <property type="match status" value="1"/>
</dbReference>
<name>A0ABR2WSI5_9FUNG</name>
<sequence length="453" mass="50446">MAWGNPGPNPVDDWVKKLENNEPTLKSLHILSFRRISQPDFQRIFAALSKNHVLSELYLSGHAMEQDTLKVLSETLTVNKTLERLNIGHNSFGEDENVRSFEILCEGLKRCEGLKQLDLENKAIGLKGAQLLGQVLASNKHLVELNLSRNRINDAAMEAFCEMLNNQEVTLEKLDLSGNEISYKGSVSLGKLLVEDKVQLKELVLSENPLGSQGGSEIARALSRNQHLTVLKIAFIEQESEDFQTIGSSPGDAMLATLAESLGESSTLQIRSLWMDGCRVSQEGAKHLSTIIKHSQFNEIRLRSNKIQDEGAQYISQAISESKSTIRKLELGENEITTKGFEALLSCERLEYLGLFNNKVDFANGLPNTEISTPLENLITLDLGCNNISTESFILTCEALINGFAPSLKLLEVGGNLVADNETLWEDWVEKVQQARAELNIMWKHNLKNENQS</sequence>
<dbReference type="Gene3D" id="3.80.10.10">
    <property type="entry name" value="Ribonuclease Inhibitor"/>
    <property type="match status" value="3"/>
</dbReference>
<evidence type="ECO:0000256" key="1">
    <source>
        <dbReference type="ARBA" id="ARBA00022468"/>
    </source>
</evidence>
<evidence type="ECO:0000256" key="3">
    <source>
        <dbReference type="ARBA" id="ARBA00022737"/>
    </source>
</evidence>
<dbReference type="InterPro" id="IPR032675">
    <property type="entry name" value="LRR_dom_sf"/>
</dbReference>
<dbReference type="Proteomes" id="UP001479436">
    <property type="component" value="Unassembled WGS sequence"/>
</dbReference>
<keyword evidence="3" id="KW-0677">Repeat</keyword>
<dbReference type="SMART" id="SM00368">
    <property type="entry name" value="LRR_RI"/>
    <property type="match status" value="10"/>
</dbReference>
<evidence type="ECO:0000256" key="2">
    <source>
        <dbReference type="ARBA" id="ARBA00022614"/>
    </source>
</evidence>
<dbReference type="InterPro" id="IPR027038">
    <property type="entry name" value="RanGap"/>
</dbReference>
<accession>A0ABR2WSI5</accession>
<dbReference type="InterPro" id="IPR001611">
    <property type="entry name" value="Leu-rich_rpt"/>
</dbReference>
<dbReference type="EMBL" id="JASJQH010000428">
    <property type="protein sequence ID" value="KAK9764440.1"/>
    <property type="molecule type" value="Genomic_DNA"/>
</dbReference>
<evidence type="ECO:0000313" key="5">
    <source>
        <dbReference type="Proteomes" id="UP001479436"/>
    </source>
</evidence>
<keyword evidence="2" id="KW-0433">Leucine-rich repeat</keyword>
<dbReference type="Pfam" id="PF13516">
    <property type="entry name" value="LRR_6"/>
    <property type="match status" value="5"/>
</dbReference>
<reference evidence="4 5" key="1">
    <citation type="submission" date="2023-04" db="EMBL/GenBank/DDBJ databases">
        <title>Genome of Basidiobolus ranarum AG-B5.</title>
        <authorList>
            <person name="Stajich J.E."/>
            <person name="Carter-House D."/>
            <person name="Gryganskyi A."/>
        </authorList>
    </citation>
    <scope>NUCLEOTIDE SEQUENCE [LARGE SCALE GENOMIC DNA]</scope>
    <source>
        <strain evidence="4 5">AG-B5</strain>
    </source>
</reference>
<organism evidence="4 5">
    <name type="scientific">Basidiobolus ranarum</name>
    <dbReference type="NCBI Taxonomy" id="34480"/>
    <lineage>
        <taxon>Eukaryota</taxon>
        <taxon>Fungi</taxon>
        <taxon>Fungi incertae sedis</taxon>
        <taxon>Zoopagomycota</taxon>
        <taxon>Entomophthoromycotina</taxon>
        <taxon>Basidiobolomycetes</taxon>
        <taxon>Basidiobolales</taxon>
        <taxon>Basidiobolaceae</taxon>
        <taxon>Basidiobolus</taxon>
    </lineage>
</organism>
<gene>
    <name evidence="4" type="ORF">K7432_008044</name>
</gene>
<comment type="caution">
    <text evidence="4">The sequence shown here is derived from an EMBL/GenBank/DDBJ whole genome shotgun (WGS) entry which is preliminary data.</text>
</comment>
<keyword evidence="5" id="KW-1185">Reference proteome</keyword>
<keyword evidence="1" id="KW-0343">GTPase activation</keyword>
<evidence type="ECO:0000313" key="4">
    <source>
        <dbReference type="EMBL" id="KAK9764440.1"/>
    </source>
</evidence>
<dbReference type="SUPFAM" id="SSF52047">
    <property type="entry name" value="RNI-like"/>
    <property type="match status" value="2"/>
</dbReference>
<proteinExistence type="predicted"/>